<dbReference type="AlphaFoldDB" id="A0AAV0WDS6"/>
<protein>
    <recommendedName>
        <fullName evidence="4">ATP synthase F0 subunit 8</fullName>
    </recommendedName>
</protein>
<comment type="caution">
    <text evidence="2">The sequence shown here is derived from an EMBL/GenBank/DDBJ whole genome shotgun (WGS) entry which is preliminary data.</text>
</comment>
<proteinExistence type="predicted"/>
<keyword evidence="1" id="KW-0472">Membrane</keyword>
<dbReference type="EMBL" id="CARXXK010000002">
    <property type="protein sequence ID" value="CAI6353947.1"/>
    <property type="molecule type" value="Genomic_DNA"/>
</dbReference>
<keyword evidence="1" id="KW-1133">Transmembrane helix</keyword>
<dbReference type="Proteomes" id="UP001160148">
    <property type="component" value="Unassembled WGS sequence"/>
</dbReference>
<organism evidence="2 3">
    <name type="scientific">Macrosiphum euphorbiae</name>
    <name type="common">potato aphid</name>
    <dbReference type="NCBI Taxonomy" id="13131"/>
    <lineage>
        <taxon>Eukaryota</taxon>
        <taxon>Metazoa</taxon>
        <taxon>Ecdysozoa</taxon>
        <taxon>Arthropoda</taxon>
        <taxon>Hexapoda</taxon>
        <taxon>Insecta</taxon>
        <taxon>Pterygota</taxon>
        <taxon>Neoptera</taxon>
        <taxon>Paraneoptera</taxon>
        <taxon>Hemiptera</taxon>
        <taxon>Sternorrhyncha</taxon>
        <taxon>Aphidomorpha</taxon>
        <taxon>Aphidoidea</taxon>
        <taxon>Aphididae</taxon>
        <taxon>Macrosiphini</taxon>
        <taxon>Macrosiphum</taxon>
    </lineage>
</organism>
<sequence length="140" mass="16685">MLLVLVQLVVLSVIIWYLCFFMDTRIYLLQTFRVVKSTKDSEDIQTIDEMYPNDFKAIKDTSGVDFSGIRYNKLVSMEKNVEFTWLLSPEPKYIDFSDILKLDHFIHYEEFRVNILHYAILCHFFTLPHHSLLILCVRIN</sequence>
<gene>
    <name evidence="2" type="ORF">MEUPH1_LOCUS10006</name>
</gene>
<evidence type="ECO:0000313" key="3">
    <source>
        <dbReference type="Proteomes" id="UP001160148"/>
    </source>
</evidence>
<accession>A0AAV0WDS6</accession>
<reference evidence="2 3" key="1">
    <citation type="submission" date="2023-01" db="EMBL/GenBank/DDBJ databases">
        <authorList>
            <person name="Whitehead M."/>
        </authorList>
    </citation>
    <scope>NUCLEOTIDE SEQUENCE [LARGE SCALE GENOMIC DNA]</scope>
</reference>
<name>A0AAV0WDS6_9HEMI</name>
<keyword evidence="3" id="KW-1185">Reference proteome</keyword>
<evidence type="ECO:0000313" key="2">
    <source>
        <dbReference type="EMBL" id="CAI6353947.1"/>
    </source>
</evidence>
<evidence type="ECO:0000256" key="1">
    <source>
        <dbReference type="SAM" id="Phobius"/>
    </source>
</evidence>
<feature type="transmembrane region" description="Helical" evidence="1">
    <location>
        <begin position="6"/>
        <end position="28"/>
    </location>
</feature>
<keyword evidence="1" id="KW-0812">Transmembrane</keyword>
<evidence type="ECO:0008006" key="4">
    <source>
        <dbReference type="Google" id="ProtNLM"/>
    </source>
</evidence>